<organism evidence="2 3">
    <name type="scientific">Megasphaera cerevisiae DSM 20462</name>
    <dbReference type="NCBI Taxonomy" id="1122219"/>
    <lineage>
        <taxon>Bacteria</taxon>
        <taxon>Bacillati</taxon>
        <taxon>Bacillota</taxon>
        <taxon>Negativicutes</taxon>
        <taxon>Veillonellales</taxon>
        <taxon>Veillonellaceae</taxon>
        <taxon>Megasphaera</taxon>
    </lineage>
</organism>
<dbReference type="STRING" id="39029.BSR42_02595"/>
<keyword evidence="3" id="KW-1185">Reference proteome</keyword>
<dbReference type="PATRIC" id="fig|1122219.3.peg.63"/>
<dbReference type="NCBIfam" id="TIGR03936">
    <property type="entry name" value="sam_1_link_chp"/>
    <property type="match status" value="1"/>
</dbReference>
<comment type="caution">
    <text evidence="2">The sequence shown here is derived from an EMBL/GenBank/DDBJ whole genome shotgun (WGS) entry which is preliminary data.</text>
</comment>
<evidence type="ECO:0000313" key="3">
    <source>
        <dbReference type="Proteomes" id="UP000036503"/>
    </source>
</evidence>
<dbReference type="OrthoDB" id="9780488at2"/>
<dbReference type="AlphaFoldDB" id="A0A0J6X131"/>
<evidence type="ECO:0000259" key="1">
    <source>
        <dbReference type="Pfam" id="PF10105"/>
    </source>
</evidence>
<gene>
    <name evidence="2" type="ORF">AB840_00295</name>
</gene>
<sequence>MERLRLAIKKDGALQFLSHLDFARTVRYIIIRAALPVCYSEGFNPHMKISFASALGVGVSADIEYMDMELSEKIPVPNVISRMNSQSPKGFAALDGKYVDDKAPKLMAVANYSIYELTGPINGITTTSQLEQSLIAFNTAAEVTYEKISIKDKHKVRVIDIKKHVIEPITGYIKTGRIFLHVGIYQTKEGAVKPSQIWQVLETQFKLPAYTDMMLARRTGIYIHENGVNRSLFEV</sequence>
<dbReference type="InterPro" id="IPR018768">
    <property type="entry name" value="DUF2344"/>
</dbReference>
<evidence type="ECO:0000313" key="2">
    <source>
        <dbReference type="EMBL" id="KMO87862.1"/>
    </source>
</evidence>
<dbReference type="Proteomes" id="UP000036503">
    <property type="component" value="Unassembled WGS sequence"/>
</dbReference>
<protein>
    <recommendedName>
        <fullName evidence="1">DUF2344 domain-containing protein</fullName>
    </recommendedName>
</protein>
<dbReference type="Pfam" id="PF10105">
    <property type="entry name" value="DUF2344"/>
    <property type="match status" value="1"/>
</dbReference>
<dbReference type="EMBL" id="LEKT01000001">
    <property type="protein sequence ID" value="KMO87862.1"/>
    <property type="molecule type" value="Genomic_DNA"/>
</dbReference>
<feature type="domain" description="DUF2344" evidence="1">
    <location>
        <begin position="3"/>
        <end position="194"/>
    </location>
</feature>
<reference evidence="2 3" key="1">
    <citation type="submission" date="2015-06" db="EMBL/GenBank/DDBJ databases">
        <title>Draft genome sequence of beer spoilage bacterium Megasphaera cerevisiae type strain 20462.</title>
        <authorList>
            <person name="Kutumbaka K."/>
            <person name="Pasmowitz J."/>
            <person name="Mategko J."/>
            <person name="Reyes D."/>
            <person name="Friedrich A."/>
            <person name="Han S."/>
            <person name="Martens-Habbena W."/>
            <person name="Neal-McKinney J."/>
            <person name="Janagama H.K."/>
            <person name="Nadala C."/>
            <person name="Samadpour M."/>
        </authorList>
    </citation>
    <scope>NUCLEOTIDE SEQUENCE [LARGE SCALE GENOMIC DNA]</scope>
    <source>
        <strain evidence="2 3">DSM 20462</strain>
    </source>
</reference>
<dbReference type="RefSeq" id="WP_048512821.1">
    <property type="nucleotide sequence ID" value="NZ_FUXD01000003.1"/>
</dbReference>
<dbReference type="InParanoid" id="A0A0J6X131"/>
<proteinExistence type="predicted"/>
<name>A0A0J6X131_9FIRM</name>
<accession>A0A0J6X131</accession>